<dbReference type="Gene3D" id="2.60.120.260">
    <property type="entry name" value="Galactose-binding domain-like"/>
    <property type="match status" value="1"/>
</dbReference>
<organism evidence="3 4">
    <name type="scientific">Trichodelitschia bisporula</name>
    <dbReference type="NCBI Taxonomy" id="703511"/>
    <lineage>
        <taxon>Eukaryota</taxon>
        <taxon>Fungi</taxon>
        <taxon>Dikarya</taxon>
        <taxon>Ascomycota</taxon>
        <taxon>Pezizomycotina</taxon>
        <taxon>Dothideomycetes</taxon>
        <taxon>Dothideomycetes incertae sedis</taxon>
        <taxon>Phaeotrichales</taxon>
        <taxon>Phaeotrichaceae</taxon>
        <taxon>Trichodelitschia</taxon>
    </lineage>
</organism>
<feature type="domain" description="SGNH hydrolase-type esterase" evidence="2">
    <location>
        <begin position="186"/>
        <end position="374"/>
    </location>
</feature>
<dbReference type="Gene3D" id="3.40.50.1110">
    <property type="entry name" value="SGNH hydrolase"/>
    <property type="match status" value="1"/>
</dbReference>
<keyword evidence="4" id="KW-1185">Reference proteome</keyword>
<evidence type="ECO:0000313" key="4">
    <source>
        <dbReference type="Proteomes" id="UP000799640"/>
    </source>
</evidence>
<protein>
    <submittedName>
        <fullName evidence="3">Acetylxylan esterase</fullName>
    </submittedName>
</protein>
<evidence type="ECO:0000313" key="3">
    <source>
        <dbReference type="EMBL" id="KAF2404454.1"/>
    </source>
</evidence>
<dbReference type="InterPro" id="IPR052762">
    <property type="entry name" value="PCW_deacetylase/CE"/>
</dbReference>
<dbReference type="OrthoDB" id="426133at2759"/>
<dbReference type="GO" id="GO:0052689">
    <property type="term" value="F:carboxylic ester hydrolase activity"/>
    <property type="evidence" value="ECO:0007669"/>
    <property type="project" value="InterPro"/>
</dbReference>
<dbReference type="Pfam" id="PF13472">
    <property type="entry name" value="Lipase_GDSL_2"/>
    <property type="match status" value="1"/>
</dbReference>
<dbReference type="InterPro" id="IPR036514">
    <property type="entry name" value="SGNH_hydro_sf"/>
</dbReference>
<dbReference type="PANTHER" id="PTHR37834">
    <property type="entry name" value="GDSL-LIKE LIPASE/ACYLHYDROLASE DOMAIN PROTEIN (AFU_ORTHOLOGUE AFUA_2G00620)"/>
    <property type="match status" value="1"/>
</dbReference>
<evidence type="ECO:0000259" key="2">
    <source>
        <dbReference type="Pfam" id="PF13472"/>
    </source>
</evidence>
<keyword evidence="1" id="KW-0732">Signal</keyword>
<feature type="signal peptide" evidence="1">
    <location>
        <begin position="1"/>
        <end position="17"/>
    </location>
</feature>
<proteinExistence type="predicted"/>
<gene>
    <name evidence="3" type="ORF">EJ06DRAFT_546342</name>
</gene>
<evidence type="ECO:0000256" key="1">
    <source>
        <dbReference type="SAM" id="SignalP"/>
    </source>
</evidence>
<dbReference type="PANTHER" id="PTHR37834:SF2">
    <property type="entry name" value="ESTERASE, SGNH HYDROLASE-TYPE"/>
    <property type="match status" value="1"/>
</dbReference>
<dbReference type="Proteomes" id="UP000799640">
    <property type="component" value="Unassembled WGS sequence"/>
</dbReference>
<accession>A0A6G1I8E5</accession>
<feature type="chain" id="PRO_5026266351" evidence="1">
    <location>
        <begin position="18"/>
        <end position="417"/>
    </location>
</feature>
<dbReference type="EMBL" id="ML996688">
    <property type="protein sequence ID" value="KAF2404454.1"/>
    <property type="molecule type" value="Genomic_DNA"/>
</dbReference>
<reference evidence="3" key="1">
    <citation type="journal article" date="2020" name="Stud. Mycol.">
        <title>101 Dothideomycetes genomes: a test case for predicting lifestyles and emergence of pathogens.</title>
        <authorList>
            <person name="Haridas S."/>
            <person name="Albert R."/>
            <person name="Binder M."/>
            <person name="Bloem J."/>
            <person name="Labutti K."/>
            <person name="Salamov A."/>
            <person name="Andreopoulos B."/>
            <person name="Baker S."/>
            <person name="Barry K."/>
            <person name="Bills G."/>
            <person name="Bluhm B."/>
            <person name="Cannon C."/>
            <person name="Castanera R."/>
            <person name="Culley D."/>
            <person name="Daum C."/>
            <person name="Ezra D."/>
            <person name="Gonzalez J."/>
            <person name="Henrissat B."/>
            <person name="Kuo A."/>
            <person name="Liang C."/>
            <person name="Lipzen A."/>
            <person name="Lutzoni F."/>
            <person name="Magnuson J."/>
            <person name="Mondo S."/>
            <person name="Nolan M."/>
            <person name="Ohm R."/>
            <person name="Pangilinan J."/>
            <person name="Park H.-J."/>
            <person name="Ramirez L."/>
            <person name="Alfaro M."/>
            <person name="Sun H."/>
            <person name="Tritt A."/>
            <person name="Yoshinaga Y."/>
            <person name="Zwiers L.-H."/>
            <person name="Turgeon B."/>
            <person name="Goodwin S."/>
            <person name="Spatafora J."/>
            <person name="Crous P."/>
            <person name="Grigoriev I."/>
        </authorList>
    </citation>
    <scope>NUCLEOTIDE SEQUENCE</scope>
    <source>
        <strain evidence="3">CBS 262.69</strain>
    </source>
</reference>
<dbReference type="CDD" id="cd01831">
    <property type="entry name" value="Endoglucanase_E_like"/>
    <property type="match status" value="1"/>
</dbReference>
<dbReference type="AlphaFoldDB" id="A0A6G1I8E5"/>
<sequence length="417" mass="46952">MSLILACILSVLTLVSSSIIQNGQERRVVFPDTKIASASQSSNWLTFPPNSSEISYKGRWDSQYISWWSAPGIKFRFTGSKLALSFGPQTSPNVLVGFRVNGQDWTFTNISSSSTHQFYPLPSPVPALQPWHPHVLGAPINPSNTTIQTFELYVSNWAYGIQLQAIHLSPGAHLHRAPTFGRTLEVIGDSLTAGQYASYEALSSWAWQVSRGLGVESSITAYPGVCLVDAPCWGNPRGQAHQWFQTRDTSWRGNSLGEEKWDFTRHPAADVVLIHIGTNDNNTANNVTAERYVSAYKELVQGIHTVWPKAQIVLVSLWSGYWNDGYRWRQGGSWVDEIWGVYKTFEKEGYVHYFNTSGLMTHNDIGPQWHYTDVGHVKLGSALIQYLRMKFGWEVEEEVAGQEVLHDTTYWNDQANY</sequence>
<name>A0A6G1I8E5_9PEZI</name>
<dbReference type="SUPFAM" id="SSF52266">
    <property type="entry name" value="SGNH hydrolase"/>
    <property type="match status" value="1"/>
</dbReference>
<dbReference type="InterPro" id="IPR037461">
    <property type="entry name" value="CtCE2-like_dom"/>
</dbReference>
<dbReference type="InterPro" id="IPR013830">
    <property type="entry name" value="SGNH_hydro"/>
</dbReference>